<dbReference type="InterPro" id="IPR025303">
    <property type="entry name" value="PdaC"/>
</dbReference>
<evidence type="ECO:0000313" key="4">
    <source>
        <dbReference type="Proteomes" id="UP001182991"/>
    </source>
</evidence>
<dbReference type="InterPro" id="IPR021729">
    <property type="entry name" value="DUF3298"/>
</dbReference>
<evidence type="ECO:0000313" key="3">
    <source>
        <dbReference type="EMBL" id="MDT0294519.1"/>
    </source>
</evidence>
<protein>
    <submittedName>
        <fullName evidence="3">DUF4163 domain-containing protein</fullName>
    </submittedName>
</protein>
<reference evidence="4" key="1">
    <citation type="submission" date="2023-07" db="EMBL/GenBank/DDBJ databases">
        <title>Isolating and identifying novel microbial strains from the Mariana Trench.</title>
        <authorList>
            <person name="Fu H."/>
        </authorList>
    </citation>
    <scope>NUCLEOTIDE SEQUENCE [LARGE SCALE GENOMIC DNA]</scope>
    <source>
        <strain evidence="4">T-y2</strain>
    </source>
</reference>
<dbReference type="PROSITE" id="PS51257">
    <property type="entry name" value="PROKAR_LIPOPROTEIN"/>
    <property type="match status" value="1"/>
</dbReference>
<gene>
    <name evidence="3" type="ORF">RLT85_07715</name>
</gene>
<dbReference type="Proteomes" id="UP001182991">
    <property type="component" value="Unassembled WGS sequence"/>
</dbReference>
<accession>A0ABU2KIL6</accession>
<keyword evidence="4" id="KW-1185">Reference proteome</keyword>
<dbReference type="Pfam" id="PF11738">
    <property type="entry name" value="DUF3298"/>
    <property type="match status" value="1"/>
</dbReference>
<dbReference type="Gene3D" id="3.90.640.20">
    <property type="entry name" value="Heat-shock cognate protein, ATPase"/>
    <property type="match status" value="1"/>
</dbReference>
<sequence length="269" mass="31195">MKKYSFLSLCFIFILSLSCKEDQNQKLDKEDSSEEISSKNLTFSYVTKTISKDSLDTCNINPCPELDIAYLHITDDTDAGKKINQLNEKSLTKIVLTPSDSIPQENMDKSIDKFIEEYAHFKNEFPESHAVYELYIRQEKLFETDSILVLSSIFYNYTGGAHGYGAKLYHTYDKVNTKRIEPRALLKNEKAFKAYAEGMFRKKFNLSEKESLNKNGFFFENDEFKLPENMAITKDSLHMIYNPYEAASYADGDIKFSFPKKDVEAWLNY</sequence>
<dbReference type="Pfam" id="PF13739">
    <property type="entry name" value="PdaC"/>
    <property type="match status" value="1"/>
</dbReference>
<evidence type="ECO:0000259" key="1">
    <source>
        <dbReference type="Pfam" id="PF11738"/>
    </source>
</evidence>
<organism evidence="3 4">
    <name type="scientific">Mesonia ostreae</name>
    <dbReference type="NCBI Taxonomy" id="861110"/>
    <lineage>
        <taxon>Bacteria</taxon>
        <taxon>Pseudomonadati</taxon>
        <taxon>Bacteroidota</taxon>
        <taxon>Flavobacteriia</taxon>
        <taxon>Flavobacteriales</taxon>
        <taxon>Flavobacteriaceae</taxon>
        <taxon>Mesonia</taxon>
    </lineage>
</organism>
<evidence type="ECO:0000259" key="2">
    <source>
        <dbReference type="Pfam" id="PF13739"/>
    </source>
</evidence>
<dbReference type="EMBL" id="JAVRBG010000006">
    <property type="protein sequence ID" value="MDT0294519.1"/>
    <property type="molecule type" value="Genomic_DNA"/>
</dbReference>
<dbReference type="Gene3D" id="3.30.565.40">
    <property type="entry name" value="Fervidobacterium nodosum Rt17-B1 like"/>
    <property type="match status" value="1"/>
</dbReference>
<proteinExistence type="predicted"/>
<dbReference type="InterPro" id="IPR037126">
    <property type="entry name" value="PdaC/RsiV-like_sf"/>
</dbReference>
<comment type="caution">
    <text evidence="3">The sequence shown here is derived from an EMBL/GenBank/DDBJ whole genome shotgun (WGS) entry which is preliminary data.</text>
</comment>
<feature type="domain" description="DUF3298" evidence="1">
    <location>
        <begin position="188"/>
        <end position="260"/>
    </location>
</feature>
<feature type="domain" description="Deacetylase PdaC" evidence="2">
    <location>
        <begin position="61"/>
        <end position="163"/>
    </location>
</feature>
<dbReference type="RefSeq" id="WP_311401453.1">
    <property type="nucleotide sequence ID" value="NZ_JAVRBG010000006.1"/>
</dbReference>
<name>A0ABU2KIL6_9FLAO</name>